<accession>A0A426DED6</accession>
<evidence type="ECO:0000313" key="1">
    <source>
        <dbReference type="EMBL" id="RRK31190.1"/>
    </source>
</evidence>
<dbReference type="EMBL" id="RHJS01000002">
    <property type="protein sequence ID" value="RRK31190.1"/>
    <property type="molecule type" value="Genomic_DNA"/>
</dbReference>
<proteinExistence type="predicted"/>
<dbReference type="AlphaFoldDB" id="A0A426DED6"/>
<keyword evidence="2" id="KW-1185">Reference proteome</keyword>
<reference evidence="1" key="1">
    <citation type="submission" date="2018-10" db="EMBL/GenBank/DDBJ databases">
        <title>Schaedlerella arabinophila gen. nov. sp. nov., isolated from the mouse intestinal tract and comparative analysis with the genome of the closely related altered Schaedler flora strain ASF502.</title>
        <authorList>
            <person name="Miyake S."/>
            <person name="Soh M."/>
            <person name="Seedorf H."/>
        </authorList>
    </citation>
    <scope>NUCLEOTIDE SEQUENCE [LARGE SCALE GENOMIC DNA]</scope>
    <source>
        <strain evidence="1">DSM 106076</strain>
    </source>
</reference>
<gene>
    <name evidence="1" type="ORF">EBB54_07290</name>
</gene>
<comment type="caution">
    <text evidence="1">The sequence shown here is derived from an EMBL/GenBank/DDBJ whole genome shotgun (WGS) entry which is preliminary data.</text>
</comment>
<dbReference type="Proteomes" id="UP000274920">
    <property type="component" value="Unassembled WGS sequence"/>
</dbReference>
<name>A0A426DED6_9FIRM</name>
<organism evidence="1 2">
    <name type="scientific">Schaedlerella arabinosiphila</name>
    <dbReference type="NCBI Taxonomy" id="2044587"/>
    <lineage>
        <taxon>Bacteria</taxon>
        <taxon>Bacillati</taxon>
        <taxon>Bacillota</taxon>
        <taxon>Clostridia</taxon>
        <taxon>Lachnospirales</taxon>
        <taxon>Lachnospiraceae</taxon>
        <taxon>Schaedlerella</taxon>
    </lineage>
</organism>
<sequence length="60" mass="6923">MMVCFLDMENSFAYDGKYSQPGMCPEIFFAVNRNLFLQDIPNFVLTEHETGVILHYGKIS</sequence>
<protein>
    <submittedName>
        <fullName evidence="1">Uncharacterized protein</fullName>
    </submittedName>
</protein>
<evidence type="ECO:0000313" key="2">
    <source>
        <dbReference type="Proteomes" id="UP000274920"/>
    </source>
</evidence>